<dbReference type="EMBL" id="FUZT01000001">
    <property type="protein sequence ID" value="SKC41544.1"/>
    <property type="molecule type" value="Genomic_DNA"/>
</dbReference>
<evidence type="ECO:0000313" key="2">
    <source>
        <dbReference type="EMBL" id="SKC41544.1"/>
    </source>
</evidence>
<gene>
    <name evidence="2" type="ORF">SAMN02194393_00650</name>
</gene>
<evidence type="ECO:0000256" key="1">
    <source>
        <dbReference type="SAM" id="SignalP"/>
    </source>
</evidence>
<protein>
    <recommendedName>
        <fullName evidence="4">TRAP transporter solute receptor, TAXI family</fullName>
    </recommendedName>
</protein>
<dbReference type="InterPro" id="IPR011852">
    <property type="entry name" value="TRAP_TAXI"/>
</dbReference>
<keyword evidence="1" id="KW-0732">Signal</keyword>
<feature type="signal peptide" evidence="1">
    <location>
        <begin position="1"/>
        <end position="20"/>
    </location>
</feature>
<dbReference type="Proteomes" id="UP000190285">
    <property type="component" value="Unassembled WGS sequence"/>
</dbReference>
<dbReference type="PANTHER" id="PTHR42941:SF1">
    <property type="entry name" value="SLL1037 PROTEIN"/>
    <property type="match status" value="1"/>
</dbReference>
<proteinExistence type="predicted"/>
<evidence type="ECO:0008006" key="4">
    <source>
        <dbReference type="Google" id="ProtNLM"/>
    </source>
</evidence>
<dbReference type="PANTHER" id="PTHR42941">
    <property type="entry name" value="SLL1037 PROTEIN"/>
    <property type="match status" value="1"/>
</dbReference>
<dbReference type="RefSeq" id="WP_079489289.1">
    <property type="nucleotide sequence ID" value="NZ_FUZT01000001.1"/>
</dbReference>
<dbReference type="Pfam" id="PF16868">
    <property type="entry name" value="NMT1_3"/>
    <property type="match status" value="1"/>
</dbReference>
<dbReference type="CDD" id="cd13567">
    <property type="entry name" value="PBP2_TtGluBP"/>
    <property type="match status" value="1"/>
</dbReference>
<feature type="chain" id="PRO_5039190363" description="TRAP transporter solute receptor, TAXI family" evidence="1">
    <location>
        <begin position="21"/>
        <end position="333"/>
    </location>
</feature>
<sequence>MKKRMSLLLALMLIFGTLLAGCSDSQESGKDSAGGNSSSSEKTFLTIATGGSSGPYFALGGALSNLFNEKIDGVNASVQSTGASAVNATLLGTKKAEIAFAMNDVISYAYTGEEVFKDKGKVENLRGIASLYPNFVQVVTVEGTGINEISDLKGKRVGVGAPGSGTEVNARQILSAHGITYEDIDEDFLSYAESIEQLKNGAVDVAFLTSGLPNATIMDLSTTHDVKIVPIRKEPIEKLAEEYPFYSSEMIPAGTYDNEEDVETAAVMTLLVTREDLPEELVYNITKTIFENLNVLVETHSTAKKITLDTVEKGMSVPLHPGAEKYYKEINNK</sequence>
<dbReference type="STRING" id="36842.SAMN02194393_00650"/>
<name>A0A1T5IQT0_9FIRM</name>
<dbReference type="AlphaFoldDB" id="A0A1T5IQT0"/>
<dbReference type="SUPFAM" id="SSF53850">
    <property type="entry name" value="Periplasmic binding protein-like II"/>
    <property type="match status" value="1"/>
</dbReference>
<accession>A0A1T5IQT0</accession>
<dbReference type="NCBIfam" id="TIGR02122">
    <property type="entry name" value="TRAP_TAXI"/>
    <property type="match status" value="1"/>
</dbReference>
<evidence type="ECO:0000313" key="3">
    <source>
        <dbReference type="Proteomes" id="UP000190285"/>
    </source>
</evidence>
<reference evidence="3" key="1">
    <citation type="submission" date="2017-02" db="EMBL/GenBank/DDBJ databases">
        <authorList>
            <person name="Varghese N."/>
            <person name="Submissions S."/>
        </authorList>
    </citation>
    <scope>NUCLEOTIDE SEQUENCE [LARGE SCALE GENOMIC DNA]</scope>
    <source>
        <strain evidence="3">M1</strain>
    </source>
</reference>
<keyword evidence="3" id="KW-1185">Reference proteome</keyword>
<organism evidence="2 3">
    <name type="scientific">Maledivibacter halophilus</name>
    <dbReference type="NCBI Taxonomy" id="36842"/>
    <lineage>
        <taxon>Bacteria</taxon>
        <taxon>Bacillati</taxon>
        <taxon>Bacillota</taxon>
        <taxon>Clostridia</taxon>
        <taxon>Peptostreptococcales</taxon>
        <taxon>Caminicellaceae</taxon>
        <taxon>Maledivibacter</taxon>
    </lineage>
</organism>
<dbReference type="Gene3D" id="3.40.190.10">
    <property type="entry name" value="Periplasmic binding protein-like II"/>
    <property type="match status" value="2"/>
</dbReference>
<dbReference type="PROSITE" id="PS51257">
    <property type="entry name" value="PROKAR_LIPOPROTEIN"/>
    <property type="match status" value="1"/>
</dbReference>
<dbReference type="OrthoDB" id="9776669at2"/>